<feature type="region of interest" description="Disordered" evidence="2">
    <location>
        <begin position="269"/>
        <end position="291"/>
    </location>
</feature>
<dbReference type="RefSeq" id="WP_281043256.1">
    <property type="nucleotide sequence ID" value="NZ_JARYGZ010000001.1"/>
</dbReference>
<dbReference type="EMBL" id="JARYGZ010000001">
    <property type="protein sequence ID" value="MDH7637920.1"/>
    <property type="molecule type" value="Genomic_DNA"/>
</dbReference>
<dbReference type="SMART" id="SM00382">
    <property type="entry name" value="AAA"/>
    <property type="match status" value="1"/>
</dbReference>
<protein>
    <submittedName>
        <fullName evidence="4">XrtA-associated ATPase</fullName>
    </submittedName>
</protein>
<dbReference type="NCBIfam" id="TIGR03015">
    <property type="entry name" value="pepcterm_ATPase"/>
    <property type="match status" value="1"/>
</dbReference>
<comment type="caution">
    <text evidence="4">The sequence shown here is derived from an EMBL/GenBank/DDBJ whole genome shotgun (WGS) entry which is preliminary data.</text>
</comment>
<dbReference type="PANTHER" id="PTHR35894">
    <property type="entry name" value="GENERAL SECRETION PATHWAY PROTEIN A-RELATED"/>
    <property type="match status" value="1"/>
</dbReference>
<evidence type="ECO:0000313" key="5">
    <source>
        <dbReference type="Proteomes" id="UP001160625"/>
    </source>
</evidence>
<dbReference type="InterPro" id="IPR003593">
    <property type="entry name" value="AAA+_ATPase"/>
</dbReference>
<evidence type="ECO:0000259" key="3">
    <source>
        <dbReference type="SMART" id="SM00382"/>
    </source>
</evidence>
<evidence type="ECO:0000256" key="2">
    <source>
        <dbReference type="SAM" id="MobiDB-lite"/>
    </source>
</evidence>
<proteinExistence type="predicted"/>
<dbReference type="Proteomes" id="UP001160625">
    <property type="component" value="Unassembled WGS sequence"/>
</dbReference>
<dbReference type="InterPro" id="IPR049945">
    <property type="entry name" value="AAA_22"/>
</dbReference>
<name>A0ABT6MXY3_9SPHN</name>
<dbReference type="InterPro" id="IPR017466">
    <property type="entry name" value="XrtA-assoc_ATPase-like"/>
</dbReference>
<feature type="coiled-coil region" evidence="1">
    <location>
        <begin position="301"/>
        <end position="328"/>
    </location>
</feature>
<dbReference type="Gene3D" id="3.40.50.300">
    <property type="entry name" value="P-loop containing nucleotide triphosphate hydrolases"/>
    <property type="match status" value="1"/>
</dbReference>
<keyword evidence="1" id="KW-0175">Coiled coil</keyword>
<dbReference type="Pfam" id="PF13401">
    <property type="entry name" value="AAA_22"/>
    <property type="match status" value="1"/>
</dbReference>
<sequence length="345" mass="38571">MYDRHYGFSDRPFQLTPDARFWFESKTHRTAMAYLGYGLAQGEGFIVITGDVGAGKTTLVGHLMASIDPQRLHAIRLVSTQVEGEDMLRLAAQQLGLATEGLAKAQLLDRIERTLRLHAAEGRQTLLIVDEAQNLPLSALEELRMLSNFQNGGQSLLQIFLLGQPEFRERFETSQHLEQLRQRVIATHHLTPMEAEEIAPYIQHRLKLVGWENNPAFTEDAWVALYKHSGGVPRRLNVLAGRVLLHGSVEGLNRIDGATVDMVAADQGEERATVAAPPRRRAADAAPPTEAAPVRIVTAQDPALLDRIAELEERLDEQEAAIRRVLGLLIDWVEREEPANQHYAR</sequence>
<feature type="domain" description="AAA+ ATPase" evidence="3">
    <location>
        <begin position="42"/>
        <end position="209"/>
    </location>
</feature>
<gene>
    <name evidence="4" type="ORF">QGN17_04185</name>
</gene>
<dbReference type="InterPro" id="IPR052026">
    <property type="entry name" value="ExeA_AAA_ATPase_DNA-bind"/>
</dbReference>
<accession>A0ABT6MXY3</accession>
<reference evidence="4" key="1">
    <citation type="submission" date="2023-04" db="EMBL/GenBank/DDBJ databases">
        <title>Sphingomonas sp. MAHUQ-71 isolated from rice field.</title>
        <authorList>
            <person name="Huq M.A."/>
        </authorList>
    </citation>
    <scope>NUCLEOTIDE SEQUENCE</scope>
    <source>
        <strain evidence="4">MAHUQ-71</strain>
    </source>
</reference>
<keyword evidence="5" id="KW-1185">Reference proteome</keyword>
<organism evidence="4 5">
    <name type="scientific">Sphingomonas oryzagri</name>
    <dbReference type="NCBI Taxonomy" id="3042314"/>
    <lineage>
        <taxon>Bacteria</taxon>
        <taxon>Pseudomonadati</taxon>
        <taxon>Pseudomonadota</taxon>
        <taxon>Alphaproteobacteria</taxon>
        <taxon>Sphingomonadales</taxon>
        <taxon>Sphingomonadaceae</taxon>
        <taxon>Sphingomonas</taxon>
    </lineage>
</organism>
<dbReference type="InterPro" id="IPR027417">
    <property type="entry name" value="P-loop_NTPase"/>
</dbReference>
<dbReference type="SUPFAM" id="SSF52540">
    <property type="entry name" value="P-loop containing nucleoside triphosphate hydrolases"/>
    <property type="match status" value="1"/>
</dbReference>
<dbReference type="PANTHER" id="PTHR35894:SF5">
    <property type="entry name" value="MU-LIKE PROPHAGE FLUMU DNA TRANSPOSITION PROTEIN B"/>
    <property type="match status" value="1"/>
</dbReference>
<evidence type="ECO:0000256" key="1">
    <source>
        <dbReference type="SAM" id="Coils"/>
    </source>
</evidence>
<evidence type="ECO:0000313" key="4">
    <source>
        <dbReference type="EMBL" id="MDH7637920.1"/>
    </source>
</evidence>